<reference evidence="2" key="1">
    <citation type="journal article" date="2020" name="Stud. Mycol.">
        <title>101 Dothideomycetes genomes: a test case for predicting lifestyles and emergence of pathogens.</title>
        <authorList>
            <person name="Haridas S."/>
            <person name="Albert R."/>
            <person name="Binder M."/>
            <person name="Bloem J."/>
            <person name="Labutti K."/>
            <person name="Salamov A."/>
            <person name="Andreopoulos B."/>
            <person name="Baker S."/>
            <person name="Barry K."/>
            <person name="Bills G."/>
            <person name="Bluhm B."/>
            <person name="Cannon C."/>
            <person name="Castanera R."/>
            <person name="Culley D."/>
            <person name="Daum C."/>
            <person name="Ezra D."/>
            <person name="Gonzalez J."/>
            <person name="Henrissat B."/>
            <person name="Kuo A."/>
            <person name="Liang C."/>
            <person name="Lipzen A."/>
            <person name="Lutzoni F."/>
            <person name="Magnuson J."/>
            <person name="Mondo S."/>
            <person name="Nolan M."/>
            <person name="Ohm R."/>
            <person name="Pangilinan J."/>
            <person name="Park H.-J."/>
            <person name="Ramirez L."/>
            <person name="Alfaro M."/>
            <person name="Sun H."/>
            <person name="Tritt A."/>
            <person name="Yoshinaga Y."/>
            <person name="Zwiers L.-H."/>
            <person name="Turgeon B."/>
            <person name="Goodwin S."/>
            <person name="Spatafora J."/>
            <person name="Crous P."/>
            <person name="Grigoriev I."/>
        </authorList>
    </citation>
    <scope>NUCLEOTIDE SEQUENCE</scope>
    <source>
        <strain evidence="2">SCOH1-5</strain>
    </source>
</reference>
<feature type="region of interest" description="Disordered" evidence="1">
    <location>
        <begin position="29"/>
        <end position="67"/>
    </location>
</feature>
<proteinExistence type="predicted"/>
<dbReference type="OrthoDB" id="5043642at2759"/>
<dbReference type="AlphaFoldDB" id="A0A6A6F0R2"/>
<organism evidence="2 3">
    <name type="scientific">Cercospora zeae-maydis SCOH1-5</name>
    <dbReference type="NCBI Taxonomy" id="717836"/>
    <lineage>
        <taxon>Eukaryota</taxon>
        <taxon>Fungi</taxon>
        <taxon>Dikarya</taxon>
        <taxon>Ascomycota</taxon>
        <taxon>Pezizomycotina</taxon>
        <taxon>Dothideomycetes</taxon>
        <taxon>Dothideomycetidae</taxon>
        <taxon>Mycosphaerellales</taxon>
        <taxon>Mycosphaerellaceae</taxon>
        <taxon>Cercospora</taxon>
    </lineage>
</organism>
<accession>A0A6A6F0R2</accession>
<keyword evidence="3" id="KW-1185">Reference proteome</keyword>
<evidence type="ECO:0000313" key="2">
    <source>
        <dbReference type="EMBL" id="KAF2208068.1"/>
    </source>
</evidence>
<dbReference type="InterPro" id="IPR021848">
    <property type="entry name" value="HODM_asu-like"/>
</dbReference>
<gene>
    <name evidence="2" type="ORF">CERZMDRAFT_50004</name>
</gene>
<dbReference type="Pfam" id="PF11927">
    <property type="entry name" value="HODM_asu-like"/>
    <property type="match status" value="1"/>
</dbReference>
<feature type="compositionally biased region" description="Basic and acidic residues" evidence="1">
    <location>
        <begin position="48"/>
        <end position="63"/>
    </location>
</feature>
<evidence type="ECO:0000313" key="3">
    <source>
        <dbReference type="Proteomes" id="UP000799539"/>
    </source>
</evidence>
<protein>
    <submittedName>
        <fullName evidence="2">Uncharacterized protein</fullName>
    </submittedName>
</protein>
<evidence type="ECO:0000256" key="1">
    <source>
        <dbReference type="SAM" id="MobiDB-lite"/>
    </source>
</evidence>
<dbReference type="Proteomes" id="UP000799539">
    <property type="component" value="Unassembled WGS sequence"/>
</dbReference>
<dbReference type="EMBL" id="ML992697">
    <property type="protein sequence ID" value="KAF2208068.1"/>
    <property type="molecule type" value="Genomic_DNA"/>
</dbReference>
<name>A0A6A6F0R2_9PEZI</name>
<sequence>MQIHVLVASLFVFSYLVYHFFSSHHARRTATTSSSSSSSNKNKNKNKCKSEKHEEEKQAKPADEKDEIEQDPYINILPLHNFLLEQTPPIRNSPLKPRYHLTMALEKISLSEIVEMDWTYEERMRVRREIMEEMGEATMMCMNEEESKEAVRELYEWIFGEYLPRRFPTIYEVKKKTKRKKRWLKNCVSNELIPLHEPDPLAALKTLGGHVDTDFLFLLPSSPSSSSFPTTTTTTTTTQQQNLSAEEKAQPAYHLSAFICCFPSGFSLRAKLGLPLAAIHTPVPGYASKLEKSMNRFFARLPVGKAVKRSNWAITTDEKLFKEGGNHWYSDGIAKEKAKVRIENCRLRSERQTLFRLPRTGAIVFSFKTYQYRLEDVKREGYGEALAQAIDGLREGNVPEMAWYKREVVWGDAVKRFLRS</sequence>